<dbReference type="STRING" id="1448308.A0A2T2P8P8"/>
<feature type="domain" description="BHLH" evidence="2">
    <location>
        <begin position="20"/>
        <end position="72"/>
    </location>
</feature>
<dbReference type="AlphaFoldDB" id="A0A2T2P8P8"/>
<evidence type="ECO:0000259" key="2">
    <source>
        <dbReference type="PROSITE" id="PS50888"/>
    </source>
</evidence>
<accession>A0A2T2P8P8</accession>
<proteinExistence type="predicted"/>
<organism evidence="3 4">
    <name type="scientific">Corynespora cassiicola Philippines</name>
    <dbReference type="NCBI Taxonomy" id="1448308"/>
    <lineage>
        <taxon>Eukaryota</taxon>
        <taxon>Fungi</taxon>
        <taxon>Dikarya</taxon>
        <taxon>Ascomycota</taxon>
        <taxon>Pezizomycotina</taxon>
        <taxon>Dothideomycetes</taxon>
        <taxon>Pleosporomycetidae</taxon>
        <taxon>Pleosporales</taxon>
        <taxon>Corynesporascaceae</taxon>
        <taxon>Corynespora</taxon>
    </lineage>
</organism>
<feature type="region of interest" description="Disordered" evidence="1">
    <location>
        <begin position="134"/>
        <end position="176"/>
    </location>
</feature>
<dbReference type="Pfam" id="PF00010">
    <property type="entry name" value="HLH"/>
    <property type="match status" value="1"/>
</dbReference>
<dbReference type="PROSITE" id="PS50888">
    <property type="entry name" value="BHLH"/>
    <property type="match status" value="1"/>
</dbReference>
<reference evidence="3 4" key="1">
    <citation type="journal article" date="2018" name="Front. Microbiol.">
        <title>Genome-Wide Analysis of Corynespora cassiicola Leaf Fall Disease Putative Effectors.</title>
        <authorList>
            <person name="Lopez D."/>
            <person name="Ribeiro S."/>
            <person name="Label P."/>
            <person name="Fumanal B."/>
            <person name="Venisse J.S."/>
            <person name="Kohler A."/>
            <person name="de Oliveira R.R."/>
            <person name="Labutti K."/>
            <person name="Lipzen A."/>
            <person name="Lail K."/>
            <person name="Bauer D."/>
            <person name="Ohm R.A."/>
            <person name="Barry K.W."/>
            <person name="Spatafora J."/>
            <person name="Grigoriev I.V."/>
            <person name="Martin F.M."/>
            <person name="Pujade-Renaud V."/>
        </authorList>
    </citation>
    <scope>NUCLEOTIDE SEQUENCE [LARGE SCALE GENOMIC DNA]</scope>
    <source>
        <strain evidence="3 4">Philippines</strain>
    </source>
</reference>
<protein>
    <recommendedName>
        <fullName evidence="2">BHLH domain-containing protein</fullName>
    </recommendedName>
</protein>
<evidence type="ECO:0000313" key="3">
    <source>
        <dbReference type="EMBL" id="PSN74033.1"/>
    </source>
</evidence>
<evidence type="ECO:0000313" key="4">
    <source>
        <dbReference type="Proteomes" id="UP000240883"/>
    </source>
</evidence>
<name>A0A2T2P8P8_CORCC</name>
<evidence type="ECO:0000256" key="1">
    <source>
        <dbReference type="SAM" id="MobiDB-lite"/>
    </source>
</evidence>
<keyword evidence="4" id="KW-1185">Reference proteome</keyword>
<dbReference type="Gene3D" id="4.10.280.10">
    <property type="entry name" value="Helix-loop-helix DNA-binding domain"/>
    <property type="match status" value="1"/>
</dbReference>
<dbReference type="CDD" id="cd00083">
    <property type="entry name" value="bHLH_SF"/>
    <property type="match status" value="1"/>
</dbReference>
<dbReference type="OrthoDB" id="8964853at2759"/>
<dbReference type="SUPFAM" id="SSF47459">
    <property type="entry name" value="HLH, helix-loop-helix DNA-binding domain"/>
    <property type="match status" value="1"/>
</dbReference>
<feature type="compositionally biased region" description="Polar residues" evidence="1">
    <location>
        <begin position="160"/>
        <end position="176"/>
    </location>
</feature>
<dbReference type="InterPro" id="IPR036638">
    <property type="entry name" value="HLH_DNA-bd_sf"/>
</dbReference>
<dbReference type="InterPro" id="IPR011598">
    <property type="entry name" value="bHLH_dom"/>
</dbReference>
<gene>
    <name evidence="3" type="ORF">BS50DRAFT_615012</name>
</gene>
<sequence length="312" mass="35166">MTSSTSNPHKKKRIRVWTAEDRAAHRLFEKSRREAFNDGLIDLARQIPSLASMKRLNKHLIVEHSIKRHKEQRQLRCDASQELRRILAERDDLLTEVNHWRSLSRPSIMPRKATPMGTSLKRLLNSKKEQYGSFPNGFGENPTEGVSSDDREEINRRDNMPNTSHTGTIASQTQQSQDVPNDNIAISHQQGDTAIGVSADTYPPDLLIPELGPMLDFNGGHLNHSASMESKIDINIPCFHQLDMQISQFPSLGANETNRNLPQQTALGFAIEDSTDTNATLPGQPYGLCLLPNVIYTHETMIPTSKYSRHEN</sequence>
<dbReference type="GO" id="GO:0046983">
    <property type="term" value="F:protein dimerization activity"/>
    <property type="evidence" value="ECO:0007669"/>
    <property type="project" value="InterPro"/>
</dbReference>
<dbReference type="EMBL" id="KZ678128">
    <property type="protein sequence ID" value="PSN74033.1"/>
    <property type="molecule type" value="Genomic_DNA"/>
</dbReference>
<dbReference type="Proteomes" id="UP000240883">
    <property type="component" value="Unassembled WGS sequence"/>
</dbReference>